<gene>
    <name evidence="1" type="ORF">CDAR_236551</name>
</gene>
<evidence type="ECO:0000313" key="2">
    <source>
        <dbReference type="Proteomes" id="UP001054837"/>
    </source>
</evidence>
<name>A0AAV4MS14_9ARAC</name>
<accession>A0AAV4MS14</accession>
<reference evidence="1 2" key="1">
    <citation type="submission" date="2021-06" db="EMBL/GenBank/DDBJ databases">
        <title>Caerostris darwini draft genome.</title>
        <authorList>
            <person name="Kono N."/>
            <person name="Arakawa K."/>
        </authorList>
    </citation>
    <scope>NUCLEOTIDE SEQUENCE [LARGE SCALE GENOMIC DNA]</scope>
</reference>
<evidence type="ECO:0000313" key="1">
    <source>
        <dbReference type="EMBL" id="GIX74216.1"/>
    </source>
</evidence>
<protein>
    <submittedName>
        <fullName evidence="1">Uncharacterized protein</fullName>
    </submittedName>
</protein>
<dbReference type="Proteomes" id="UP001054837">
    <property type="component" value="Unassembled WGS sequence"/>
</dbReference>
<proteinExistence type="predicted"/>
<comment type="caution">
    <text evidence="1">The sequence shown here is derived from an EMBL/GenBank/DDBJ whole genome shotgun (WGS) entry which is preliminary data.</text>
</comment>
<sequence>MLEESILVTYELSNRIKMQTSGVIRASHLDKYKFFTYLILEGICTVESLNRVQDKFSEDLLDIGEDPPLVFGCLVQLINEIKTDPYKFKDMKMTELEPEIFD</sequence>
<dbReference type="AlphaFoldDB" id="A0AAV4MS14"/>
<keyword evidence="2" id="KW-1185">Reference proteome</keyword>
<dbReference type="EMBL" id="BPLQ01000718">
    <property type="protein sequence ID" value="GIX74216.1"/>
    <property type="molecule type" value="Genomic_DNA"/>
</dbReference>
<organism evidence="1 2">
    <name type="scientific">Caerostris darwini</name>
    <dbReference type="NCBI Taxonomy" id="1538125"/>
    <lineage>
        <taxon>Eukaryota</taxon>
        <taxon>Metazoa</taxon>
        <taxon>Ecdysozoa</taxon>
        <taxon>Arthropoda</taxon>
        <taxon>Chelicerata</taxon>
        <taxon>Arachnida</taxon>
        <taxon>Araneae</taxon>
        <taxon>Araneomorphae</taxon>
        <taxon>Entelegynae</taxon>
        <taxon>Araneoidea</taxon>
        <taxon>Araneidae</taxon>
        <taxon>Caerostris</taxon>
    </lineage>
</organism>